<name>A0A4R9BIA4_9MICO</name>
<dbReference type="PIRSF" id="PIRSF001359">
    <property type="entry name" value="F_bP_aldolase_II"/>
    <property type="match status" value="1"/>
</dbReference>
<dbReference type="InterPro" id="IPR000771">
    <property type="entry name" value="FBA_II"/>
</dbReference>
<feature type="active site" description="Proton donor" evidence="1">
    <location>
        <position position="82"/>
    </location>
</feature>
<evidence type="ECO:0000256" key="2">
    <source>
        <dbReference type="PIRSR" id="PIRSR001359-2"/>
    </source>
</evidence>
<dbReference type="NCBIfam" id="TIGR00167">
    <property type="entry name" value="cbbA"/>
    <property type="match status" value="1"/>
</dbReference>
<dbReference type="InterPro" id="IPR013785">
    <property type="entry name" value="Aldolase_TIM"/>
</dbReference>
<evidence type="ECO:0000313" key="4">
    <source>
        <dbReference type="EMBL" id="TFD85247.1"/>
    </source>
</evidence>
<organism evidence="4 5">
    <name type="scientific">Cryobacterium serini</name>
    <dbReference type="NCBI Taxonomy" id="1259201"/>
    <lineage>
        <taxon>Bacteria</taxon>
        <taxon>Bacillati</taxon>
        <taxon>Actinomycetota</taxon>
        <taxon>Actinomycetes</taxon>
        <taxon>Micrococcales</taxon>
        <taxon>Microbacteriaceae</taxon>
        <taxon>Cryobacterium</taxon>
    </lineage>
</organism>
<keyword evidence="3" id="KW-0862">Zinc</keyword>
<dbReference type="Pfam" id="PF01116">
    <property type="entry name" value="F_bP_aldolase"/>
    <property type="match status" value="1"/>
</dbReference>
<feature type="binding site" evidence="3">
    <location>
        <position position="103"/>
    </location>
    <ligand>
        <name>Zn(2+)</name>
        <dbReference type="ChEBI" id="CHEBI:29105"/>
        <label>2</label>
    </ligand>
</feature>
<evidence type="ECO:0000313" key="5">
    <source>
        <dbReference type="Proteomes" id="UP000297626"/>
    </source>
</evidence>
<feature type="binding site" evidence="3">
    <location>
        <position position="176"/>
    </location>
    <ligand>
        <name>Zn(2+)</name>
        <dbReference type="ChEBI" id="CHEBI:29105"/>
        <label>1</label>
        <note>catalytic</note>
    </ligand>
</feature>
<feature type="binding site" evidence="3">
    <location>
        <position position="83"/>
    </location>
    <ligand>
        <name>Zn(2+)</name>
        <dbReference type="ChEBI" id="CHEBI:29105"/>
        <label>1</label>
        <note>catalytic</note>
    </ligand>
</feature>
<feature type="binding site" evidence="2">
    <location>
        <begin position="206"/>
        <end position="208"/>
    </location>
    <ligand>
        <name>dihydroxyacetone phosphate</name>
        <dbReference type="ChEBI" id="CHEBI:57642"/>
    </ligand>
</feature>
<dbReference type="AlphaFoldDB" id="A0A4R9BIA4"/>
<feature type="binding site" evidence="2">
    <location>
        <position position="177"/>
    </location>
    <ligand>
        <name>dihydroxyacetone phosphate</name>
        <dbReference type="ChEBI" id="CHEBI:57642"/>
    </ligand>
</feature>
<proteinExistence type="predicted"/>
<dbReference type="InterPro" id="IPR050246">
    <property type="entry name" value="Class_II_FBP_aldolase"/>
</dbReference>
<reference evidence="4 5" key="1">
    <citation type="submission" date="2019-03" db="EMBL/GenBank/DDBJ databases">
        <title>Genomics of glacier-inhabiting Cryobacterium strains.</title>
        <authorList>
            <person name="Liu Q."/>
            <person name="Xin Y.-H."/>
        </authorList>
    </citation>
    <scope>NUCLEOTIDE SEQUENCE [LARGE SCALE GENOMIC DNA]</scope>
    <source>
        <strain evidence="4 5">Sr54</strain>
    </source>
</reference>
<dbReference type="CDD" id="cd00947">
    <property type="entry name" value="TBP_aldolase_IIB"/>
    <property type="match status" value="1"/>
</dbReference>
<evidence type="ECO:0000256" key="3">
    <source>
        <dbReference type="PIRSR" id="PIRSR001359-3"/>
    </source>
</evidence>
<sequence length="290" mass="31275">MTPNTAENYVARARAGGYAVGGFNMHNPETTQALIAASIRSQSPVFLQVGRAIVPHMGLEAAYRMTRRELDGTEADAVIHLDHGTYGEVFEALRLGFDSIMFDGSHLPFEENLKTTRYVVQVAHSFGVPVEAELGSIPDASNGIDWSAHYTNVDEAERFVAETGVDFLAISAGVMHGISSGDPLPLDIERIQHIRDVTGVPLVLHGASGVPASDISAAIAAGVHKLNADTDLRHAFRRGIEETWAKGDRQFEDAMSEGKRQMIEATIAKMREYGCAGASTATVLTEARAR</sequence>
<dbReference type="GO" id="GO:0005975">
    <property type="term" value="P:carbohydrate metabolic process"/>
    <property type="evidence" value="ECO:0007669"/>
    <property type="project" value="InterPro"/>
</dbReference>
<protein>
    <submittedName>
        <fullName evidence="4">Class II fructose-bisphosphate aldolase</fullName>
    </submittedName>
</protein>
<feature type="binding site" evidence="3">
    <location>
        <position position="133"/>
    </location>
    <ligand>
        <name>Zn(2+)</name>
        <dbReference type="ChEBI" id="CHEBI:29105"/>
        <label>2</label>
    </ligand>
</feature>
<dbReference type="PANTHER" id="PTHR30304">
    <property type="entry name" value="D-TAGATOSE-1,6-BISPHOSPHATE ALDOLASE"/>
    <property type="match status" value="1"/>
</dbReference>
<dbReference type="PANTHER" id="PTHR30304:SF0">
    <property type="entry name" value="D-TAGATOSE-1,6-BISPHOSPHATE ALDOLASE SUBUNIT GATY-RELATED"/>
    <property type="match status" value="1"/>
</dbReference>
<dbReference type="SUPFAM" id="SSF51569">
    <property type="entry name" value="Aldolase"/>
    <property type="match status" value="1"/>
</dbReference>
<feature type="binding site" evidence="2">
    <location>
        <begin position="227"/>
        <end position="230"/>
    </location>
    <ligand>
        <name>dihydroxyacetone phosphate</name>
        <dbReference type="ChEBI" id="CHEBI:57642"/>
    </ligand>
</feature>
<dbReference type="EMBL" id="SOHN01000018">
    <property type="protein sequence ID" value="TFD85247.1"/>
    <property type="molecule type" value="Genomic_DNA"/>
</dbReference>
<evidence type="ECO:0000256" key="1">
    <source>
        <dbReference type="PIRSR" id="PIRSR001359-1"/>
    </source>
</evidence>
<keyword evidence="3" id="KW-0479">Metal-binding</keyword>
<dbReference type="Gene3D" id="3.20.20.70">
    <property type="entry name" value="Aldolase class I"/>
    <property type="match status" value="1"/>
</dbReference>
<comment type="cofactor">
    <cofactor evidence="3">
        <name>Zn(2+)</name>
        <dbReference type="ChEBI" id="CHEBI:29105"/>
    </cofactor>
    <text evidence="3">Binds 2 Zn(2+) ions per subunit. One is catalytic and the other provides a structural contribution.</text>
</comment>
<dbReference type="GO" id="GO:0008270">
    <property type="term" value="F:zinc ion binding"/>
    <property type="evidence" value="ECO:0007669"/>
    <property type="project" value="InterPro"/>
</dbReference>
<feature type="binding site" evidence="3">
    <location>
        <position position="205"/>
    </location>
    <ligand>
        <name>Zn(2+)</name>
        <dbReference type="ChEBI" id="CHEBI:29105"/>
        <label>1</label>
        <note>catalytic</note>
    </ligand>
</feature>
<gene>
    <name evidence="4" type="ORF">E3T51_15535</name>
</gene>
<dbReference type="GO" id="GO:0016832">
    <property type="term" value="F:aldehyde-lyase activity"/>
    <property type="evidence" value="ECO:0007669"/>
    <property type="project" value="InterPro"/>
</dbReference>
<keyword evidence="5" id="KW-1185">Reference proteome</keyword>
<dbReference type="Proteomes" id="UP000297626">
    <property type="component" value="Unassembled WGS sequence"/>
</dbReference>
<accession>A0A4R9BIA4</accession>
<comment type="caution">
    <text evidence="4">The sequence shown here is derived from an EMBL/GenBank/DDBJ whole genome shotgun (WGS) entry which is preliminary data.</text>
</comment>